<dbReference type="STRING" id="570947.SAMN05421687_10439"/>
<accession>A0A1N7J6W8</accession>
<evidence type="ECO:0000313" key="2">
    <source>
        <dbReference type="EMBL" id="SIS45052.1"/>
    </source>
</evidence>
<sequence length="76" mass="8921">MNTVETMRLQDTRKKNVLMFFVFSVSLLAAVTKSLFENNTEGLYIFGAEIFVFSLLFVSLQFLWKKYNLFLISPLR</sequence>
<name>A0A1N7J6W8_9BACI</name>
<organism evidence="2 3">
    <name type="scientific">Salimicrobium flavidum</name>
    <dbReference type="NCBI Taxonomy" id="570947"/>
    <lineage>
        <taxon>Bacteria</taxon>
        <taxon>Bacillati</taxon>
        <taxon>Bacillota</taxon>
        <taxon>Bacilli</taxon>
        <taxon>Bacillales</taxon>
        <taxon>Bacillaceae</taxon>
        <taxon>Salimicrobium</taxon>
    </lineage>
</organism>
<proteinExistence type="predicted"/>
<keyword evidence="1" id="KW-1133">Transmembrane helix</keyword>
<feature type="transmembrane region" description="Helical" evidence="1">
    <location>
        <begin position="17"/>
        <end position="36"/>
    </location>
</feature>
<gene>
    <name evidence="2" type="ORF">SAMN05421687_10439</name>
</gene>
<dbReference type="RefSeq" id="WP_076558153.1">
    <property type="nucleotide sequence ID" value="NZ_FTOC01000004.1"/>
</dbReference>
<protein>
    <submittedName>
        <fullName evidence="2">Uncharacterized protein</fullName>
    </submittedName>
</protein>
<keyword evidence="1" id="KW-0812">Transmembrane</keyword>
<reference evidence="3" key="1">
    <citation type="submission" date="2017-01" db="EMBL/GenBank/DDBJ databases">
        <authorList>
            <person name="Varghese N."/>
            <person name="Submissions S."/>
        </authorList>
    </citation>
    <scope>NUCLEOTIDE SEQUENCE [LARGE SCALE GENOMIC DNA]</scope>
    <source>
        <strain evidence="3">DSM 23127</strain>
    </source>
</reference>
<feature type="transmembrane region" description="Helical" evidence="1">
    <location>
        <begin position="42"/>
        <end position="64"/>
    </location>
</feature>
<dbReference type="Proteomes" id="UP000187608">
    <property type="component" value="Unassembled WGS sequence"/>
</dbReference>
<keyword evidence="3" id="KW-1185">Reference proteome</keyword>
<dbReference type="AlphaFoldDB" id="A0A1N7J6W8"/>
<evidence type="ECO:0000256" key="1">
    <source>
        <dbReference type="SAM" id="Phobius"/>
    </source>
</evidence>
<keyword evidence="1" id="KW-0472">Membrane</keyword>
<dbReference type="EMBL" id="FTOC01000004">
    <property type="protein sequence ID" value="SIS45052.1"/>
    <property type="molecule type" value="Genomic_DNA"/>
</dbReference>
<evidence type="ECO:0000313" key="3">
    <source>
        <dbReference type="Proteomes" id="UP000187608"/>
    </source>
</evidence>